<name>A0A066XEY3_COLSU</name>
<keyword evidence="3" id="KW-1185">Reference proteome</keyword>
<protein>
    <submittedName>
        <fullName evidence="2">Uncharacterized protein</fullName>
    </submittedName>
</protein>
<organism evidence="2 3">
    <name type="scientific">Colletotrichum sublineola</name>
    <name type="common">Sorghum anthracnose fungus</name>
    <dbReference type="NCBI Taxonomy" id="1173701"/>
    <lineage>
        <taxon>Eukaryota</taxon>
        <taxon>Fungi</taxon>
        <taxon>Dikarya</taxon>
        <taxon>Ascomycota</taxon>
        <taxon>Pezizomycotina</taxon>
        <taxon>Sordariomycetes</taxon>
        <taxon>Hypocreomycetidae</taxon>
        <taxon>Glomerellales</taxon>
        <taxon>Glomerellaceae</taxon>
        <taxon>Colletotrichum</taxon>
        <taxon>Colletotrichum graminicola species complex</taxon>
    </lineage>
</organism>
<dbReference type="AlphaFoldDB" id="A0A066XEY3"/>
<reference evidence="3" key="1">
    <citation type="journal article" date="2014" name="Genome Announc.">
        <title>Draft genome sequence of Colletotrichum sublineola, a destructive pathogen of cultivated sorghum.</title>
        <authorList>
            <person name="Baroncelli R."/>
            <person name="Sanz-Martin J.M."/>
            <person name="Rech G.E."/>
            <person name="Sukno S.A."/>
            <person name="Thon M.R."/>
        </authorList>
    </citation>
    <scope>NUCLEOTIDE SEQUENCE [LARGE SCALE GENOMIC DNA]</scope>
    <source>
        <strain evidence="3">TX430BB</strain>
    </source>
</reference>
<dbReference type="EMBL" id="JMSE01000783">
    <property type="protein sequence ID" value="KDN67723.1"/>
    <property type="molecule type" value="Genomic_DNA"/>
</dbReference>
<accession>A0A066XEY3</accession>
<dbReference type="Proteomes" id="UP000027238">
    <property type="component" value="Unassembled WGS sequence"/>
</dbReference>
<evidence type="ECO:0000256" key="1">
    <source>
        <dbReference type="SAM" id="MobiDB-lite"/>
    </source>
</evidence>
<feature type="region of interest" description="Disordered" evidence="1">
    <location>
        <begin position="292"/>
        <end position="357"/>
    </location>
</feature>
<feature type="compositionally biased region" description="Basic and acidic residues" evidence="1">
    <location>
        <begin position="344"/>
        <end position="357"/>
    </location>
</feature>
<feature type="region of interest" description="Disordered" evidence="1">
    <location>
        <begin position="132"/>
        <end position="162"/>
    </location>
</feature>
<sequence>MRRLLLQISHRHPASHGGAQQHHRESLSIIAIQEPGLVRVVVPDEHVHEEVEDRPHCAQNDVRAVHAEFDTLQQPLAVDVGQGAEARLGHETRVQPERAGCLEPGLAERSLEAVVSPMRAGARAYLDQKDHPPDLVASQAKGRCRDEGSGDGDPAFGEMDGAGVDHQQVDKHLHHNTTGSAFIRRIHAIHPIVSPLLLPKDPYQVVAQHLQQSGPHESEPDVRLFPNVAPERLEAPNLRDRRVLLDKGDAPAGRPTVLGVDIRLGRYAAERRILGAGGGALADLALQQERRSGEAEHLGHDQARRRRKVELPSLAGVPEVDDSAGLEQHQSECRQTRNQADDTGSDRRLSAADKRPG</sequence>
<proteinExistence type="predicted"/>
<feature type="compositionally biased region" description="Basic and acidic residues" evidence="1">
    <location>
        <begin position="292"/>
        <end position="302"/>
    </location>
</feature>
<gene>
    <name evidence="2" type="ORF">CSUB01_10645</name>
</gene>
<evidence type="ECO:0000313" key="3">
    <source>
        <dbReference type="Proteomes" id="UP000027238"/>
    </source>
</evidence>
<evidence type="ECO:0000313" key="2">
    <source>
        <dbReference type="EMBL" id="KDN67723.1"/>
    </source>
</evidence>
<comment type="caution">
    <text evidence="2">The sequence shown here is derived from an EMBL/GenBank/DDBJ whole genome shotgun (WGS) entry which is preliminary data.</text>
</comment>
<dbReference type="HOGENOM" id="CLU_776149_0_0_1"/>